<dbReference type="SUPFAM" id="SSF54631">
    <property type="entry name" value="CBS-domain pair"/>
    <property type="match status" value="1"/>
</dbReference>
<dbReference type="EMBL" id="LGKO01000002">
    <property type="protein sequence ID" value="KPL84274.1"/>
    <property type="molecule type" value="Genomic_DNA"/>
</dbReference>
<gene>
    <name evidence="14" type="ORF">SE15_03795</name>
</gene>
<evidence type="ECO:0000256" key="7">
    <source>
        <dbReference type="ARBA" id="ARBA00022723"/>
    </source>
</evidence>
<evidence type="ECO:0000256" key="9">
    <source>
        <dbReference type="ARBA" id="ARBA00022842"/>
    </source>
</evidence>
<evidence type="ECO:0000256" key="10">
    <source>
        <dbReference type="ARBA" id="ARBA00022884"/>
    </source>
</evidence>
<keyword evidence="5" id="KW-0819">tRNA processing</keyword>
<evidence type="ECO:0000256" key="2">
    <source>
        <dbReference type="ARBA" id="ARBA00007265"/>
    </source>
</evidence>
<dbReference type="SMART" id="SM00116">
    <property type="entry name" value="CBS"/>
    <property type="match status" value="2"/>
</dbReference>
<evidence type="ECO:0000256" key="12">
    <source>
        <dbReference type="RuleBase" id="RU003953"/>
    </source>
</evidence>
<proteinExistence type="inferred from homology"/>
<evidence type="ECO:0000256" key="1">
    <source>
        <dbReference type="ARBA" id="ARBA00001946"/>
    </source>
</evidence>
<dbReference type="PATRIC" id="fig|869279.4.peg.769"/>
<evidence type="ECO:0000256" key="3">
    <source>
        <dbReference type="ARBA" id="ARBA00022555"/>
    </source>
</evidence>
<keyword evidence="15" id="KW-1185">Reference proteome</keyword>
<feature type="domain" description="CBS" evidence="13">
    <location>
        <begin position="378"/>
        <end position="436"/>
    </location>
</feature>
<dbReference type="Pfam" id="PF01743">
    <property type="entry name" value="PolyA_pol"/>
    <property type="match status" value="1"/>
</dbReference>
<dbReference type="RefSeq" id="WP_054520756.1">
    <property type="nucleotide sequence ID" value="NZ_LGKO01000002.1"/>
</dbReference>
<dbReference type="CDD" id="cd05398">
    <property type="entry name" value="NT_ClassII-CCAase"/>
    <property type="match status" value="1"/>
</dbReference>
<evidence type="ECO:0000313" key="15">
    <source>
        <dbReference type="Proteomes" id="UP000050544"/>
    </source>
</evidence>
<sequence>MRIILTHEQADFDALAALLGASLLDEQALAVLPRRLNRNVRAYLNLYGSELPLHEVRDLPNEPIETVTLVDTQSLVTLKGMSKHTRVRVIDHHQPRADLPPEWQVTIERVGACTTLLVEALRERLEPLNSHLATLLLLGIYEDTGSLTYNNTTARDAHAVAYLLEQGANLHLASQFLNPPLSEDQREVYHRLLASAETLEINGQTIVIAKGEATGLVEEVSSIAHKLRDLLDPDGLFLLVKTAEGIRLVARSTTDRINVAQIAALFGGGGHERAAAALIRIPDLGVPEDNALDVVYQRLIEALPDKVQPAITVEQIMSPRPMVISPETSAQEAAQLMQRYGYEGYPVVKDGKVIGLLTRRAVDRALAHRLNLPASSLMEAGEVVVRPQDPLEVVQRLMAETGWGQIPVIDPESQTVIGIVTRTDLLKALGRNHLAAPARQNFADRLEAALPPARLALLKLIADRAHRRRLPVYVVGGFVRDLLLNRPSQDFDIVVEGDAIALARALERELGGRVTSHSRFGTAKWHIAEIRASLLKNTLRLDNADLSDLPEYLDFISARTEFYDYPTALPTVERSSIKLDLHRRDFTINTLALRLDGRHYGDLYDYWGGYADLQRGLIRVLHSLSFVDDPTRMLRAVRFEQRFGFQIEDRTLQLMHEARDLLRQVSGDRLRHELELILAEEDPLPALQRLEELQLLESIHPDLHWNPQLNDPMHAALKAPLESAWNLPETWGGAPIRRMLAYLVWFLPLPAEKSANLAQRLRLPHHLREGLKIGAELIPDLPGLLDCAPSRIVARLDGVPLPVIYALFLLNRTSEIAEVLSTYATRWRHIHPVTDGHTLRAMGVSPGPAYRRILWALRAAWLDGEIHSPEEERRLLEQLIPTKPHD</sequence>
<comment type="cofactor">
    <cofactor evidence="1">
        <name>Mg(2+)</name>
        <dbReference type="ChEBI" id="CHEBI:18420"/>
    </cofactor>
</comment>
<dbReference type="OrthoDB" id="9805698at2"/>
<dbReference type="Pfam" id="PF01368">
    <property type="entry name" value="DHH"/>
    <property type="match status" value="1"/>
</dbReference>
<keyword evidence="10 12" id="KW-0694">RNA-binding</keyword>
<dbReference type="Pfam" id="PF00571">
    <property type="entry name" value="CBS"/>
    <property type="match status" value="2"/>
</dbReference>
<dbReference type="Gene3D" id="3.10.310.30">
    <property type="match status" value="1"/>
</dbReference>
<comment type="similarity">
    <text evidence="2 12">Belongs to the tRNA nucleotidyltransferase/poly(A) polymerase family.</text>
</comment>
<dbReference type="GO" id="GO:0000049">
    <property type="term" value="F:tRNA binding"/>
    <property type="evidence" value="ECO:0007669"/>
    <property type="project" value="UniProtKB-KW"/>
</dbReference>
<keyword evidence="4 12" id="KW-0808">Transferase</keyword>
<name>A0A0N8GQP5_9CHLR</name>
<dbReference type="InterPro" id="IPR046342">
    <property type="entry name" value="CBS_dom_sf"/>
</dbReference>
<accession>A0A0N8GQP5</accession>
<evidence type="ECO:0000256" key="4">
    <source>
        <dbReference type="ARBA" id="ARBA00022679"/>
    </source>
</evidence>
<comment type="caution">
    <text evidence="14">The sequence shown here is derived from an EMBL/GenBank/DDBJ whole genome shotgun (WGS) entry which is preliminary data.</text>
</comment>
<evidence type="ECO:0000256" key="11">
    <source>
        <dbReference type="PROSITE-ProRule" id="PRU00703"/>
    </source>
</evidence>
<evidence type="ECO:0000256" key="6">
    <source>
        <dbReference type="ARBA" id="ARBA00022695"/>
    </source>
</evidence>
<keyword evidence="11" id="KW-0129">CBS domain</keyword>
<dbReference type="GO" id="GO:0016779">
    <property type="term" value="F:nucleotidyltransferase activity"/>
    <property type="evidence" value="ECO:0007669"/>
    <property type="project" value="UniProtKB-KW"/>
</dbReference>
<dbReference type="AlphaFoldDB" id="A0A0N8GQP5"/>
<dbReference type="InterPro" id="IPR001667">
    <property type="entry name" value="DDH_dom"/>
</dbReference>
<dbReference type="PANTHER" id="PTHR47788:SF1">
    <property type="entry name" value="A-ADDING TRNA NUCLEOTIDYLTRANSFERASE"/>
    <property type="match status" value="1"/>
</dbReference>
<organism evidence="14 15">
    <name type="scientific">Thermanaerothrix daxensis</name>
    <dbReference type="NCBI Taxonomy" id="869279"/>
    <lineage>
        <taxon>Bacteria</taxon>
        <taxon>Bacillati</taxon>
        <taxon>Chloroflexota</taxon>
        <taxon>Anaerolineae</taxon>
        <taxon>Anaerolineales</taxon>
        <taxon>Anaerolineaceae</taxon>
        <taxon>Thermanaerothrix</taxon>
    </lineage>
</organism>
<dbReference type="Gene3D" id="3.10.580.10">
    <property type="entry name" value="CBS-domain"/>
    <property type="match status" value="2"/>
</dbReference>
<dbReference type="InterPro" id="IPR052390">
    <property type="entry name" value="tRNA_nt/polyA_polymerase"/>
</dbReference>
<evidence type="ECO:0000259" key="13">
    <source>
        <dbReference type="PROSITE" id="PS51371"/>
    </source>
</evidence>
<dbReference type="InterPro" id="IPR000644">
    <property type="entry name" value="CBS_dom"/>
</dbReference>
<dbReference type="InterPro" id="IPR032828">
    <property type="entry name" value="PolyA_RNA-bd"/>
</dbReference>
<dbReference type="PROSITE" id="PS51371">
    <property type="entry name" value="CBS"/>
    <property type="match status" value="2"/>
</dbReference>
<dbReference type="SUPFAM" id="SSF81891">
    <property type="entry name" value="Poly A polymerase C-terminal region-like"/>
    <property type="match status" value="1"/>
</dbReference>
<protein>
    <recommendedName>
        <fullName evidence="13">CBS domain-containing protein</fullName>
    </recommendedName>
</protein>
<dbReference type="Pfam" id="PF12627">
    <property type="entry name" value="PolyA_pol_RNAbd"/>
    <property type="match status" value="1"/>
</dbReference>
<dbReference type="Proteomes" id="UP000050544">
    <property type="component" value="Unassembled WGS sequence"/>
</dbReference>
<keyword evidence="3" id="KW-0820">tRNA-binding</keyword>
<evidence type="ECO:0000313" key="14">
    <source>
        <dbReference type="EMBL" id="KPL84274.1"/>
    </source>
</evidence>
<dbReference type="InterPro" id="IPR038763">
    <property type="entry name" value="DHH_sf"/>
</dbReference>
<dbReference type="InterPro" id="IPR002646">
    <property type="entry name" value="PolA_pol_head_dom"/>
</dbReference>
<dbReference type="GO" id="GO:0000166">
    <property type="term" value="F:nucleotide binding"/>
    <property type="evidence" value="ECO:0007669"/>
    <property type="project" value="UniProtKB-KW"/>
</dbReference>
<dbReference type="SUPFAM" id="SSF81301">
    <property type="entry name" value="Nucleotidyltransferase"/>
    <property type="match status" value="1"/>
</dbReference>
<keyword evidence="7" id="KW-0479">Metal-binding</keyword>
<dbReference type="GO" id="GO:0046872">
    <property type="term" value="F:metal ion binding"/>
    <property type="evidence" value="ECO:0007669"/>
    <property type="project" value="UniProtKB-KW"/>
</dbReference>
<dbReference type="GO" id="GO:0008033">
    <property type="term" value="P:tRNA processing"/>
    <property type="evidence" value="ECO:0007669"/>
    <property type="project" value="UniProtKB-KW"/>
</dbReference>
<keyword evidence="8" id="KW-0547">Nucleotide-binding</keyword>
<keyword evidence="9" id="KW-0460">Magnesium</keyword>
<dbReference type="Gene3D" id="3.90.1640.10">
    <property type="entry name" value="inorganic pyrophosphatase (n-terminal core)"/>
    <property type="match status" value="1"/>
</dbReference>
<dbReference type="Gene3D" id="3.30.460.10">
    <property type="entry name" value="Beta Polymerase, domain 2"/>
    <property type="match status" value="1"/>
</dbReference>
<dbReference type="Gene3D" id="1.10.3090.10">
    <property type="entry name" value="cca-adding enzyme, domain 2"/>
    <property type="match status" value="1"/>
</dbReference>
<dbReference type="SUPFAM" id="SSF64182">
    <property type="entry name" value="DHH phosphoesterases"/>
    <property type="match status" value="1"/>
</dbReference>
<dbReference type="PANTHER" id="PTHR47788">
    <property type="entry name" value="POLYA POLYMERASE"/>
    <property type="match status" value="1"/>
</dbReference>
<reference evidence="14 15" key="1">
    <citation type="submission" date="2015-07" db="EMBL/GenBank/DDBJ databases">
        <title>Whole genome sequence of Thermanaerothrix daxensis DSM 23592.</title>
        <authorList>
            <person name="Hemp J."/>
            <person name="Ward L.M."/>
            <person name="Pace L.A."/>
            <person name="Fischer W.W."/>
        </authorList>
    </citation>
    <scope>NUCLEOTIDE SEQUENCE [LARGE SCALE GENOMIC DNA]</scope>
    <source>
        <strain evidence="14 15">GNS-1</strain>
    </source>
</reference>
<evidence type="ECO:0000256" key="5">
    <source>
        <dbReference type="ARBA" id="ARBA00022694"/>
    </source>
</evidence>
<feature type="domain" description="CBS" evidence="13">
    <location>
        <begin position="317"/>
        <end position="372"/>
    </location>
</feature>
<dbReference type="InterPro" id="IPR043519">
    <property type="entry name" value="NT_sf"/>
</dbReference>
<evidence type="ECO:0000256" key="8">
    <source>
        <dbReference type="ARBA" id="ARBA00022741"/>
    </source>
</evidence>
<keyword evidence="6" id="KW-0548">Nucleotidyltransferase</keyword>
<dbReference type="STRING" id="869279.SE15_03795"/>